<reference evidence="1" key="1">
    <citation type="submission" date="2022-11" db="EMBL/GenBank/DDBJ databases">
        <authorList>
            <person name="Morgan W.R."/>
            <person name="Tartar A."/>
        </authorList>
    </citation>
    <scope>NUCLEOTIDE SEQUENCE</scope>
    <source>
        <strain evidence="1">ARSEF 373</strain>
    </source>
</reference>
<organism evidence="1 2">
    <name type="scientific">Lagenidium giganteum</name>
    <dbReference type="NCBI Taxonomy" id="4803"/>
    <lineage>
        <taxon>Eukaryota</taxon>
        <taxon>Sar</taxon>
        <taxon>Stramenopiles</taxon>
        <taxon>Oomycota</taxon>
        <taxon>Peronosporomycetes</taxon>
        <taxon>Pythiales</taxon>
        <taxon>Pythiaceae</taxon>
    </lineage>
</organism>
<name>A0AAV2YQD0_9STRA</name>
<sequence>MKPWFTRKPACSVLEFNCCRWQTTSTDDMLERLDTASHNVLIVTHCPTLAITR</sequence>
<evidence type="ECO:0000313" key="2">
    <source>
        <dbReference type="Proteomes" id="UP001146120"/>
    </source>
</evidence>
<dbReference type="AlphaFoldDB" id="A0AAV2YQD0"/>
<gene>
    <name evidence="1" type="ORF">N0F65_013011</name>
</gene>
<protein>
    <submittedName>
        <fullName evidence="1">Uncharacterized protein</fullName>
    </submittedName>
</protein>
<comment type="caution">
    <text evidence="1">The sequence shown here is derived from an EMBL/GenBank/DDBJ whole genome shotgun (WGS) entry which is preliminary data.</text>
</comment>
<evidence type="ECO:0000313" key="1">
    <source>
        <dbReference type="EMBL" id="DAZ95442.1"/>
    </source>
</evidence>
<proteinExistence type="predicted"/>
<reference evidence="1" key="2">
    <citation type="journal article" date="2023" name="Microbiol Resour">
        <title>Decontamination and Annotation of the Draft Genome Sequence of the Oomycete Lagenidium giganteum ARSEF 373.</title>
        <authorList>
            <person name="Morgan W.R."/>
            <person name="Tartar A."/>
        </authorList>
    </citation>
    <scope>NUCLEOTIDE SEQUENCE</scope>
    <source>
        <strain evidence="1">ARSEF 373</strain>
    </source>
</reference>
<dbReference type="Proteomes" id="UP001146120">
    <property type="component" value="Unassembled WGS sequence"/>
</dbReference>
<keyword evidence="2" id="KW-1185">Reference proteome</keyword>
<dbReference type="EMBL" id="DAKRPA010000204">
    <property type="protein sequence ID" value="DAZ95442.1"/>
    <property type="molecule type" value="Genomic_DNA"/>
</dbReference>
<accession>A0AAV2YQD0</accession>